<feature type="domain" description="HAT C-terminal dimerisation" evidence="2">
    <location>
        <begin position="68"/>
        <end position="132"/>
    </location>
</feature>
<gene>
    <name evidence="3" type="ORF">PR048_006577</name>
</gene>
<organism evidence="3 4">
    <name type="scientific">Dryococelus australis</name>
    <dbReference type="NCBI Taxonomy" id="614101"/>
    <lineage>
        <taxon>Eukaryota</taxon>
        <taxon>Metazoa</taxon>
        <taxon>Ecdysozoa</taxon>
        <taxon>Arthropoda</taxon>
        <taxon>Hexapoda</taxon>
        <taxon>Insecta</taxon>
        <taxon>Pterygota</taxon>
        <taxon>Neoptera</taxon>
        <taxon>Polyneoptera</taxon>
        <taxon>Phasmatodea</taxon>
        <taxon>Verophasmatodea</taxon>
        <taxon>Anareolatae</taxon>
        <taxon>Phasmatidae</taxon>
        <taxon>Eurycanthinae</taxon>
        <taxon>Dryococelus</taxon>
    </lineage>
</organism>
<evidence type="ECO:0000259" key="2">
    <source>
        <dbReference type="Pfam" id="PF05699"/>
    </source>
</evidence>
<proteinExistence type="predicted"/>
<comment type="caution">
    <text evidence="3">The sequence shown here is derived from an EMBL/GenBank/DDBJ whole genome shotgun (WGS) entry which is preliminary data.</text>
</comment>
<dbReference type="PANTHER" id="PTHR45749">
    <property type="match status" value="1"/>
</dbReference>
<keyword evidence="4" id="KW-1185">Reference proteome</keyword>
<protein>
    <recommendedName>
        <fullName evidence="2">HAT C-terminal dimerisation domain-containing protein</fullName>
    </recommendedName>
</protein>
<dbReference type="InterPro" id="IPR008906">
    <property type="entry name" value="HATC_C_dom"/>
</dbReference>
<dbReference type="PANTHER" id="PTHR45749:SF21">
    <property type="entry name" value="DUF4371 DOMAIN-CONTAINING PROTEIN"/>
    <property type="match status" value="1"/>
</dbReference>
<dbReference type="Pfam" id="PF05699">
    <property type="entry name" value="Dimer_Tnp_hAT"/>
    <property type="match status" value="1"/>
</dbReference>
<feature type="coiled-coil region" evidence="1">
    <location>
        <begin position="45"/>
        <end position="72"/>
    </location>
</feature>
<evidence type="ECO:0000313" key="3">
    <source>
        <dbReference type="EMBL" id="KAJ8893976.1"/>
    </source>
</evidence>
<sequence>MIEALNDLTEGQYQPETKSEAGSLLRALLDFRFISYLVSKSIKILKGLTNTIETLRNALSEWLKTAKKLNALDPLDLIHSRDLVEAFPNVCVALRIYITLPTTSVVCEWSFSKLKLIRNYLRSYMTQERLTNGSDKASLMNYEHAINLFAERKARK</sequence>
<keyword evidence="1" id="KW-0175">Coiled coil</keyword>
<feature type="non-terminal residue" evidence="3">
    <location>
        <position position="156"/>
    </location>
</feature>
<dbReference type="Proteomes" id="UP001159363">
    <property type="component" value="Chromosome 2"/>
</dbReference>
<dbReference type="EMBL" id="JARBHB010000002">
    <property type="protein sequence ID" value="KAJ8893976.1"/>
    <property type="molecule type" value="Genomic_DNA"/>
</dbReference>
<evidence type="ECO:0000313" key="4">
    <source>
        <dbReference type="Proteomes" id="UP001159363"/>
    </source>
</evidence>
<reference evidence="3 4" key="1">
    <citation type="submission" date="2023-02" db="EMBL/GenBank/DDBJ databases">
        <title>LHISI_Scaffold_Assembly.</title>
        <authorList>
            <person name="Stuart O.P."/>
            <person name="Cleave R."/>
            <person name="Magrath M.J.L."/>
            <person name="Mikheyev A.S."/>
        </authorList>
    </citation>
    <scope>NUCLEOTIDE SEQUENCE [LARGE SCALE GENOMIC DNA]</scope>
    <source>
        <strain evidence="3">Daus_M_001</strain>
        <tissue evidence="3">Leg muscle</tissue>
    </source>
</reference>
<name>A0ABQ9ICC2_9NEOP</name>
<evidence type="ECO:0000256" key="1">
    <source>
        <dbReference type="SAM" id="Coils"/>
    </source>
</evidence>
<accession>A0ABQ9ICC2</accession>